<dbReference type="Proteomes" id="UP001081709">
    <property type="component" value="Unassembled WGS sequence"/>
</dbReference>
<dbReference type="Gene3D" id="3.40.710.10">
    <property type="entry name" value="DD-peptidase/beta-lactamase superfamily"/>
    <property type="match status" value="1"/>
</dbReference>
<feature type="region of interest" description="Disordered" evidence="1">
    <location>
        <begin position="49"/>
        <end position="69"/>
    </location>
</feature>
<dbReference type="RefSeq" id="WP_200250879.1">
    <property type="nucleotide sequence ID" value="NZ_JAENIQ020000003.1"/>
</dbReference>
<evidence type="ECO:0000313" key="3">
    <source>
        <dbReference type="EMBL" id="MCX7468880.1"/>
    </source>
</evidence>
<evidence type="ECO:0000256" key="1">
    <source>
        <dbReference type="SAM" id="MobiDB-lite"/>
    </source>
</evidence>
<sequence length="297" mass="32120">MVDHPVGPPNGPSGRRDRWRRTGRMMPVIVAVGCLLSLPFLPAVGDDGGHAGGQRGRESAVAPDGAQTSNVSLSMEDLGGFTENATGSQVSFTRLSDGWHTGTATERYARPALSLIKLYIADYVLRYGRPTDKLAAVEMIRSSDDDLADELWERYPRAIDVTARDYGLLSTRSDEKWGYSVTSTYDVVSFIRQKLETDRMSPILTAMIQADDYAADGYPQDFGTAVLPGAVGTKWGWSNDHLLHSSVTFGDDFVAAAAVYGSAEDLTALVDTQLDGLVREDADGAARISGHRLEIDG</sequence>
<protein>
    <submittedName>
        <fullName evidence="3">Uncharacterized protein</fullName>
    </submittedName>
</protein>
<evidence type="ECO:0000313" key="2">
    <source>
        <dbReference type="EMBL" id="MCX7444281.1"/>
    </source>
</evidence>
<feature type="region of interest" description="Disordered" evidence="1">
    <location>
        <begin position="1"/>
        <end position="20"/>
    </location>
</feature>
<reference evidence="3" key="1">
    <citation type="submission" date="2022-11" db="EMBL/GenBank/DDBJ databases">
        <title>Corynebacterium sp. isolated from Penguins.</title>
        <authorList>
            <person name="Sedlar K."/>
            <person name="Svec P."/>
        </authorList>
    </citation>
    <scope>NUCLEOTIDE SEQUENCE</scope>
    <source>
        <strain evidence="2">P7003</strain>
        <strain evidence="3">P7374</strain>
    </source>
</reference>
<dbReference type="EMBL" id="JAPMKU010000003">
    <property type="protein sequence ID" value="MCX7468880.1"/>
    <property type="molecule type" value="Genomic_DNA"/>
</dbReference>
<name>A0A9Q4C924_9CORY</name>
<keyword evidence="5" id="KW-1185">Reference proteome</keyword>
<evidence type="ECO:0000313" key="5">
    <source>
        <dbReference type="Proteomes" id="UP001081709"/>
    </source>
</evidence>
<dbReference type="InterPro" id="IPR012338">
    <property type="entry name" value="Beta-lactam/transpept-like"/>
</dbReference>
<dbReference type="EMBL" id="JAPMKV010000002">
    <property type="protein sequence ID" value="MCX7444281.1"/>
    <property type="molecule type" value="Genomic_DNA"/>
</dbReference>
<dbReference type="Proteomes" id="UP001071478">
    <property type="component" value="Unassembled WGS sequence"/>
</dbReference>
<dbReference type="SUPFAM" id="SSF56601">
    <property type="entry name" value="beta-lactamase/transpeptidase-like"/>
    <property type="match status" value="1"/>
</dbReference>
<proteinExistence type="predicted"/>
<gene>
    <name evidence="2" type="ORF">OS125_03340</name>
    <name evidence="3" type="ORF">OS129_08340</name>
</gene>
<comment type="caution">
    <text evidence="3">The sequence shown here is derived from an EMBL/GenBank/DDBJ whole genome shotgun (WGS) entry which is preliminary data.</text>
</comment>
<organism evidence="3 4">
    <name type="scientific">Corynebacterium pygosceleis</name>
    <dbReference type="NCBI Taxonomy" id="2800406"/>
    <lineage>
        <taxon>Bacteria</taxon>
        <taxon>Bacillati</taxon>
        <taxon>Actinomycetota</taxon>
        <taxon>Actinomycetes</taxon>
        <taxon>Mycobacteriales</taxon>
        <taxon>Corynebacteriaceae</taxon>
        <taxon>Corynebacterium</taxon>
    </lineage>
</organism>
<dbReference type="AlphaFoldDB" id="A0A9Q4C924"/>
<feature type="compositionally biased region" description="Pro residues" evidence="1">
    <location>
        <begin position="1"/>
        <end position="11"/>
    </location>
</feature>
<evidence type="ECO:0000313" key="4">
    <source>
        <dbReference type="Proteomes" id="UP001071478"/>
    </source>
</evidence>
<accession>A0A9Q4C924</accession>